<organism evidence="7 8">
    <name type="scientific">Sulfoacidibacillus thermotolerans</name>
    <name type="common">Acidibacillus sulfuroxidans</name>
    <dbReference type="NCBI Taxonomy" id="1765684"/>
    <lineage>
        <taxon>Bacteria</taxon>
        <taxon>Bacillati</taxon>
        <taxon>Bacillota</taxon>
        <taxon>Bacilli</taxon>
        <taxon>Bacillales</taxon>
        <taxon>Alicyclobacillaceae</taxon>
        <taxon>Sulfoacidibacillus</taxon>
    </lineage>
</organism>
<keyword evidence="2" id="KW-0067">ATP-binding</keyword>
<dbReference type="PRINTS" id="PR01590">
    <property type="entry name" value="HTHFIS"/>
</dbReference>
<dbReference type="InterPro" id="IPR002078">
    <property type="entry name" value="Sigma_54_int"/>
</dbReference>
<name>A0A2U3DBP8_SULT2</name>
<dbReference type="SUPFAM" id="SSF55785">
    <property type="entry name" value="PYP-like sensor domain (PAS domain)"/>
    <property type="match status" value="2"/>
</dbReference>
<dbReference type="InterPro" id="IPR000014">
    <property type="entry name" value="PAS"/>
</dbReference>
<dbReference type="CDD" id="cd00130">
    <property type="entry name" value="PAS"/>
    <property type="match status" value="2"/>
</dbReference>
<evidence type="ECO:0000313" key="8">
    <source>
        <dbReference type="Proteomes" id="UP000245380"/>
    </source>
</evidence>
<dbReference type="SMART" id="SM00382">
    <property type="entry name" value="AAA"/>
    <property type="match status" value="1"/>
</dbReference>
<feature type="domain" description="PAS" evidence="6">
    <location>
        <begin position="1"/>
        <end position="45"/>
    </location>
</feature>
<dbReference type="FunFam" id="3.40.50.300:FF:000006">
    <property type="entry name" value="DNA-binding transcriptional regulator NtrC"/>
    <property type="match status" value="1"/>
</dbReference>
<dbReference type="RefSeq" id="WP_281267799.1">
    <property type="nucleotide sequence ID" value="NZ_MPDK01000002.1"/>
</dbReference>
<dbReference type="GO" id="GO:0006355">
    <property type="term" value="P:regulation of DNA-templated transcription"/>
    <property type="evidence" value="ECO:0007669"/>
    <property type="project" value="InterPro"/>
</dbReference>
<dbReference type="SMART" id="SM00091">
    <property type="entry name" value="PAS"/>
    <property type="match status" value="2"/>
</dbReference>
<evidence type="ECO:0000256" key="1">
    <source>
        <dbReference type="ARBA" id="ARBA00022741"/>
    </source>
</evidence>
<evidence type="ECO:0000259" key="5">
    <source>
        <dbReference type="PROSITE" id="PS50045"/>
    </source>
</evidence>
<evidence type="ECO:0000256" key="2">
    <source>
        <dbReference type="ARBA" id="ARBA00022840"/>
    </source>
</evidence>
<dbReference type="InterPro" id="IPR003593">
    <property type="entry name" value="AAA+_ATPase"/>
</dbReference>
<dbReference type="InterPro" id="IPR013767">
    <property type="entry name" value="PAS_fold"/>
</dbReference>
<dbReference type="Pfam" id="PF00158">
    <property type="entry name" value="Sigma54_activat"/>
    <property type="match status" value="1"/>
</dbReference>
<dbReference type="Gene3D" id="3.30.450.20">
    <property type="entry name" value="PAS domain"/>
    <property type="match status" value="2"/>
</dbReference>
<dbReference type="PROSITE" id="PS50045">
    <property type="entry name" value="SIGMA54_INTERACT_4"/>
    <property type="match status" value="1"/>
</dbReference>
<accession>A0A2U3DBP8</accession>
<dbReference type="InterPro" id="IPR002197">
    <property type="entry name" value="HTH_Fis"/>
</dbReference>
<keyword evidence="8" id="KW-1185">Reference proteome</keyword>
<dbReference type="InterPro" id="IPR058031">
    <property type="entry name" value="AAA_lid_NorR"/>
</dbReference>
<dbReference type="Pfam" id="PF00989">
    <property type="entry name" value="PAS"/>
    <property type="match status" value="2"/>
</dbReference>
<keyword evidence="1" id="KW-0547">Nucleotide-binding</keyword>
<feature type="domain" description="PAS" evidence="6">
    <location>
        <begin position="119"/>
        <end position="190"/>
    </location>
</feature>
<evidence type="ECO:0000313" key="7">
    <source>
        <dbReference type="EMBL" id="PWI58682.1"/>
    </source>
</evidence>
<dbReference type="GO" id="GO:0043565">
    <property type="term" value="F:sequence-specific DNA binding"/>
    <property type="evidence" value="ECO:0007669"/>
    <property type="project" value="InterPro"/>
</dbReference>
<dbReference type="Proteomes" id="UP000245380">
    <property type="component" value="Unassembled WGS sequence"/>
</dbReference>
<evidence type="ECO:0000259" key="6">
    <source>
        <dbReference type="PROSITE" id="PS50112"/>
    </source>
</evidence>
<reference evidence="7 8" key="1">
    <citation type="submission" date="2016-11" db="EMBL/GenBank/DDBJ databases">
        <title>Comparative genomics of Acidibacillus ferroxidans species.</title>
        <authorList>
            <person name="Oliveira G."/>
            <person name="Nunes G."/>
            <person name="Oliveira R."/>
            <person name="Araujo F."/>
            <person name="Salim A."/>
            <person name="Scholte L."/>
            <person name="Morais D."/>
            <person name="Nancucheo I."/>
            <person name="Johnson D.B."/>
            <person name="Grail B."/>
            <person name="Bittencourt J."/>
            <person name="Valadares R."/>
        </authorList>
    </citation>
    <scope>NUCLEOTIDE SEQUENCE [LARGE SCALE GENOMIC DNA]</scope>
    <source>
        <strain evidence="7 8">Y002</strain>
    </source>
</reference>
<proteinExistence type="predicted"/>
<dbReference type="InterPro" id="IPR025944">
    <property type="entry name" value="Sigma_54_int_dom_CS"/>
</dbReference>
<feature type="domain" description="Sigma-54 factor interaction" evidence="5">
    <location>
        <begin position="253"/>
        <end position="483"/>
    </location>
</feature>
<keyword evidence="4" id="KW-0804">Transcription</keyword>
<dbReference type="InterPro" id="IPR009057">
    <property type="entry name" value="Homeodomain-like_sf"/>
</dbReference>
<dbReference type="NCBIfam" id="TIGR00229">
    <property type="entry name" value="sensory_box"/>
    <property type="match status" value="2"/>
</dbReference>
<dbReference type="EMBL" id="MPDK01000002">
    <property type="protein sequence ID" value="PWI58682.1"/>
    <property type="molecule type" value="Genomic_DNA"/>
</dbReference>
<dbReference type="PROSITE" id="PS00688">
    <property type="entry name" value="SIGMA54_INTERACT_3"/>
    <property type="match status" value="1"/>
</dbReference>
<dbReference type="Pfam" id="PF02954">
    <property type="entry name" value="HTH_8"/>
    <property type="match status" value="1"/>
</dbReference>
<keyword evidence="3" id="KW-0805">Transcription regulation</keyword>
<dbReference type="Gene3D" id="1.10.8.60">
    <property type="match status" value="1"/>
</dbReference>
<dbReference type="Pfam" id="PF25601">
    <property type="entry name" value="AAA_lid_14"/>
    <property type="match status" value="1"/>
</dbReference>
<dbReference type="Gene3D" id="3.40.50.300">
    <property type="entry name" value="P-loop containing nucleotide triphosphate hydrolases"/>
    <property type="match status" value="1"/>
</dbReference>
<dbReference type="PROSITE" id="PS50112">
    <property type="entry name" value="PAS"/>
    <property type="match status" value="2"/>
</dbReference>
<dbReference type="PANTHER" id="PTHR32071">
    <property type="entry name" value="TRANSCRIPTIONAL REGULATORY PROTEIN"/>
    <property type="match status" value="1"/>
</dbReference>
<sequence>MTSELTTLLDAAHDAMIAVDATGRITLFNSSAERLTGIDASKAIGTLAQETIPNTRLHIVLQTGEPELNQVQSLGANEIITNRVPVFDQNGRAVAAIAVFRTVNEVRDLAAEVTNLREIQTLLHAIIHSTQDAISVVDANGIGILINPAYTRLTGLEPEDVIGKSAEVDIAEGESVHLKVLQTRQAVRNAKMKVGHKGRDVIVNVAPILVGDELKGSVAVIHDVSEMRVLSEELERARKRIRKLEAKYTFEDIVGRSVAMTAAIAAAKQAAQTKATVLLRGESGCGKELFAHAIHNASDRKYNQFVRVNCAAINENLLESELFGYVEGAFTGARKGGKKGLFEEATDGTIFLDEIAELSMNTQAKLLRVLQEREIVRVGASAATAVNVRVIAATHVNLEQAISQGKFREDLYYRLNVLPIVIPPLRHRVEDIPLLTQMLIERFNHDFGRSVKKISEDALARLCAYDWPGNVRELENVIGRAMIQAQYQESTIELKQIDLPDSPMSIGIQRGLPGKATIAPLADVIREAERNALVTAIAATHDNKTEAARLLGISVRSLYYKLERLGLADSVK</sequence>
<evidence type="ECO:0000256" key="4">
    <source>
        <dbReference type="ARBA" id="ARBA00023163"/>
    </source>
</evidence>
<dbReference type="CDD" id="cd00009">
    <property type="entry name" value="AAA"/>
    <property type="match status" value="1"/>
</dbReference>
<dbReference type="PANTHER" id="PTHR32071:SF121">
    <property type="entry name" value="SIGMA L-DEPENDENT TRANSCRIPTIONAL REGULATOR YQIR-RELATED"/>
    <property type="match status" value="1"/>
</dbReference>
<evidence type="ECO:0000256" key="3">
    <source>
        <dbReference type="ARBA" id="ARBA00023015"/>
    </source>
</evidence>
<dbReference type="InterPro" id="IPR035965">
    <property type="entry name" value="PAS-like_dom_sf"/>
</dbReference>
<gene>
    <name evidence="7" type="ORF">BM613_00865</name>
</gene>
<dbReference type="SUPFAM" id="SSF46689">
    <property type="entry name" value="Homeodomain-like"/>
    <property type="match status" value="1"/>
</dbReference>
<dbReference type="InterPro" id="IPR027417">
    <property type="entry name" value="P-loop_NTPase"/>
</dbReference>
<dbReference type="GO" id="GO:0005524">
    <property type="term" value="F:ATP binding"/>
    <property type="evidence" value="ECO:0007669"/>
    <property type="project" value="UniProtKB-KW"/>
</dbReference>
<dbReference type="SUPFAM" id="SSF52540">
    <property type="entry name" value="P-loop containing nucleoside triphosphate hydrolases"/>
    <property type="match status" value="1"/>
</dbReference>
<protein>
    <submittedName>
        <fullName evidence="7">Sigma-54-dependent Fis family transcriptional regulator</fullName>
    </submittedName>
</protein>
<comment type="caution">
    <text evidence="7">The sequence shown here is derived from an EMBL/GenBank/DDBJ whole genome shotgun (WGS) entry which is preliminary data.</text>
</comment>
<dbReference type="AlphaFoldDB" id="A0A2U3DBP8"/>
<dbReference type="Gene3D" id="1.10.10.60">
    <property type="entry name" value="Homeodomain-like"/>
    <property type="match status" value="1"/>
</dbReference>